<name>A0ABD5YAC8_9EURY</name>
<dbReference type="InterPro" id="IPR029016">
    <property type="entry name" value="GAF-like_dom_sf"/>
</dbReference>
<dbReference type="Gene3D" id="3.30.450.20">
    <property type="entry name" value="PAS domain"/>
    <property type="match status" value="2"/>
</dbReference>
<dbReference type="EMBL" id="JBHTAS010000001">
    <property type="protein sequence ID" value="MFC7142487.1"/>
    <property type="molecule type" value="Genomic_DNA"/>
</dbReference>
<accession>A0ABD5YAC8</accession>
<evidence type="ECO:0000313" key="7">
    <source>
        <dbReference type="Proteomes" id="UP001596432"/>
    </source>
</evidence>
<feature type="domain" description="PAS" evidence="4">
    <location>
        <begin position="38"/>
        <end position="101"/>
    </location>
</feature>
<evidence type="ECO:0000256" key="3">
    <source>
        <dbReference type="SAM" id="MobiDB-lite"/>
    </source>
</evidence>
<evidence type="ECO:0000313" key="6">
    <source>
        <dbReference type="EMBL" id="MFC7142487.1"/>
    </source>
</evidence>
<dbReference type="SMART" id="SM00065">
    <property type="entry name" value="GAF"/>
    <property type="match status" value="1"/>
</dbReference>
<feature type="domain" description="PAC" evidence="5">
    <location>
        <begin position="232"/>
        <end position="283"/>
    </location>
</feature>
<dbReference type="PROSITE" id="PS50113">
    <property type="entry name" value="PAC"/>
    <property type="match status" value="1"/>
</dbReference>
<feature type="region of interest" description="Disordered" evidence="3">
    <location>
        <begin position="372"/>
        <end position="392"/>
    </location>
</feature>
<dbReference type="InterPro" id="IPR035965">
    <property type="entry name" value="PAS-like_dom_sf"/>
</dbReference>
<dbReference type="InterPro" id="IPR000014">
    <property type="entry name" value="PAS"/>
</dbReference>
<dbReference type="InterPro" id="IPR013656">
    <property type="entry name" value="PAS_4"/>
</dbReference>
<keyword evidence="7" id="KW-1185">Reference proteome</keyword>
<evidence type="ECO:0000256" key="2">
    <source>
        <dbReference type="ARBA" id="ARBA00023163"/>
    </source>
</evidence>
<comment type="caution">
    <text evidence="6">The sequence shown here is derived from an EMBL/GenBank/DDBJ whole genome shotgun (WGS) entry which is preliminary data.</text>
</comment>
<dbReference type="SUPFAM" id="SSF55785">
    <property type="entry name" value="PYP-like sensor domain (PAS domain)"/>
    <property type="match status" value="2"/>
</dbReference>
<dbReference type="InterPro" id="IPR000700">
    <property type="entry name" value="PAS-assoc_C"/>
</dbReference>
<feature type="domain" description="PAS" evidence="4">
    <location>
        <begin position="159"/>
        <end position="229"/>
    </location>
</feature>
<dbReference type="InterPro" id="IPR001610">
    <property type="entry name" value="PAC"/>
</dbReference>
<dbReference type="PANTHER" id="PTHR34236:SF1">
    <property type="entry name" value="DIMETHYL SULFOXIDE REDUCTASE TRANSCRIPTIONAL ACTIVATOR"/>
    <property type="match status" value="1"/>
</dbReference>
<dbReference type="PANTHER" id="PTHR34236">
    <property type="entry name" value="DIMETHYL SULFOXIDE REDUCTASE TRANSCRIPTIONAL ACTIVATOR"/>
    <property type="match status" value="1"/>
</dbReference>
<keyword evidence="1" id="KW-0805">Transcription regulation</keyword>
<protein>
    <submittedName>
        <fullName evidence="6">PAS domain S-box protein</fullName>
    </submittedName>
</protein>
<evidence type="ECO:0000259" key="5">
    <source>
        <dbReference type="PROSITE" id="PS50113"/>
    </source>
</evidence>
<dbReference type="Pfam" id="PF13185">
    <property type="entry name" value="GAF_2"/>
    <property type="match status" value="1"/>
</dbReference>
<dbReference type="Pfam" id="PF08448">
    <property type="entry name" value="PAS_4"/>
    <property type="match status" value="1"/>
</dbReference>
<gene>
    <name evidence="6" type="ORF">ACFQMA_21945</name>
</gene>
<sequence>MSKDVEPPRGEWGDAAAANAVDESFVDVIGGTVLSELLVASAADCFIVVDEAGRVVFTNPAVQRIFGYGPEELVDHPLFELIPERLRDAHRSGFEEYLRRGERTFDWDDVRFRGRHRDGREVPVAMWFREFAHDGDRYFVGVVRDVSAEVQRREELAAERAFVGSVFDALPDIVYAFDRDGRFLRWNEQAGEVTGYTDEEIRGLDPLDVIPEEDHERVAASMQRVFTEGTVETIESRLVTKEGTEIPYEFTGAPLVENGEIVGETGVGRDVSERKRYEETLERLDDLNTAIRSVDRALVDADTREEITRSVCTRLVEEGAYCGAVVGSLDGDGVGLDVDAWAGLGREMVEVAADRAEDGDVPSIVERAAESGSVQVSENVTSGPMVDETEGTERSRTFAVVPLLADDQRFGLLGVCTHRVPGLSDRERAVLGELGEVIGNAIQSALTRQLLHSDAVVEIELRSRDADVPFVAVSEAADCRLDLQRSLSFGDEQVFYFASSGVPADRIRDAASSVPAITAVDALDDGRFEFRTCGGTITSVLAELGARTTAGVADHGEARIVAELPSDAAVREVVDAVQERYPDTDLAARHETERSLQRPDEFRRTLATDLTEKQQAALEAAYFSGYFEWPARTSDAGAVAETLDIAPQTFHQHLRVAERKLLSALFEDARRGDALDRSRT</sequence>
<dbReference type="InterPro" id="IPR031803">
    <property type="entry name" value="BAT_GAF/HTH-assoc"/>
</dbReference>
<dbReference type="GeneID" id="78822829"/>
<dbReference type="CDD" id="cd00130">
    <property type="entry name" value="PAS"/>
    <property type="match status" value="2"/>
</dbReference>
<feature type="compositionally biased region" description="Polar residues" evidence="3">
    <location>
        <begin position="372"/>
        <end position="382"/>
    </location>
</feature>
<reference evidence="6 7" key="1">
    <citation type="journal article" date="2019" name="Int. J. Syst. Evol. Microbiol.">
        <title>The Global Catalogue of Microorganisms (GCM) 10K type strain sequencing project: providing services to taxonomists for standard genome sequencing and annotation.</title>
        <authorList>
            <consortium name="The Broad Institute Genomics Platform"/>
            <consortium name="The Broad Institute Genome Sequencing Center for Infectious Disease"/>
            <person name="Wu L."/>
            <person name="Ma J."/>
        </authorList>
    </citation>
    <scope>NUCLEOTIDE SEQUENCE [LARGE SCALE GENOMIC DNA]</scope>
    <source>
        <strain evidence="6 7">XZYJT29</strain>
    </source>
</reference>
<dbReference type="Pfam" id="PF00989">
    <property type="entry name" value="PAS"/>
    <property type="match status" value="1"/>
</dbReference>
<dbReference type="Pfam" id="PF04967">
    <property type="entry name" value="HTH_10"/>
    <property type="match status" value="1"/>
</dbReference>
<dbReference type="NCBIfam" id="TIGR00229">
    <property type="entry name" value="sensory_box"/>
    <property type="match status" value="2"/>
</dbReference>
<keyword evidence="2" id="KW-0804">Transcription</keyword>
<dbReference type="SMART" id="SM00086">
    <property type="entry name" value="PAC"/>
    <property type="match status" value="2"/>
</dbReference>
<dbReference type="Pfam" id="PF15915">
    <property type="entry name" value="BAT"/>
    <property type="match status" value="1"/>
</dbReference>
<dbReference type="AlphaFoldDB" id="A0ABD5YAC8"/>
<dbReference type="Proteomes" id="UP001596432">
    <property type="component" value="Unassembled WGS sequence"/>
</dbReference>
<dbReference type="Gene3D" id="3.30.450.40">
    <property type="match status" value="1"/>
</dbReference>
<dbReference type="PROSITE" id="PS50112">
    <property type="entry name" value="PAS"/>
    <property type="match status" value="2"/>
</dbReference>
<evidence type="ECO:0000259" key="4">
    <source>
        <dbReference type="PROSITE" id="PS50112"/>
    </source>
</evidence>
<organism evidence="6 7">
    <name type="scientific">Halosimplex aquaticum</name>
    <dbReference type="NCBI Taxonomy" id="3026162"/>
    <lineage>
        <taxon>Archaea</taxon>
        <taxon>Methanobacteriati</taxon>
        <taxon>Methanobacteriota</taxon>
        <taxon>Stenosarchaea group</taxon>
        <taxon>Halobacteria</taxon>
        <taxon>Halobacteriales</taxon>
        <taxon>Haloarculaceae</taxon>
        <taxon>Halosimplex</taxon>
    </lineage>
</organism>
<dbReference type="InterPro" id="IPR003018">
    <property type="entry name" value="GAF"/>
</dbReference>
<dbReference type="InterPro" id="IPR007050">
    <property type="entry name" value="HTH_bacterioopsin"/>
</dbReference>
<evidence type="ECO:0000256" key="1">
    <source>
        <dbReference type="ARBA" id="ARBA00023015"/>
    </source>
</evidence>
<dbReference type="InterPro" id="IPR013767">
    <property type="entry name" value="PAS_fold"/>
</dbReference>
<dbReference type="SMART" id="SM00091">
    <property type="entry name" value="PAS"/>
    <property type="match status" value="2"/>
</dbReference>
<proteinExistence type="predicted"/>
<dbReference type="SUPFAM" id="SSF55781">
    <property type="entry name" value="GAF domain-like"/>
    <property type="match status" value="1"/>
</dbReference>
<dbReference type="RefSeq" id="WP_274323553.1">
    <property type="nucleotide sequence ID" value="NZ_CP118158.1"/>
</dbReference>